<dbReference type="InterPro" id="IPR006674">
    <property type="entry name" value="HD_domain"/>
</dbReference>
<name>A0A415E3Y5_9FIRM</name>
<gene>
    <name evidence="2" type="ORF">DW099_07750</name>
</gene>
<sequence>MVKRITEEECEALFEKYHTPEHVIGHCKAVSHTAVTIGRKLNEQGFALDIDLIKGAGLVHDVARVSDKHWEVGADILESLGYKDEAEIVRVHMTYDFHDFDKLDETDLVCLGDRLVKEDQYVGLNDRIDYIIHKAGNRPEVNKRILQKKAETQKFMKCIEESIGQTIDSLFTKG</sequence>
<keyword evidence="3" id="KW-1185">Reference proteome</keyword>
<dbReference type="Pfam" id="PF01966">
    <property type="entry name" value="HD"/>
    <property type="match status" value="1"/>
</dbReference>
<dbReference type="CDD" id="cd00077">
    <property type="entry name" value="HDc"/>
    <property type="match status" value="1"/>
</dbReference>
<evidence type="ECO:0000313" key="3">
    <source>
        <dbReference type="Proteomes" id="UP000284841"/>
    </source>
</evidence>
<evidence type="ECO:0000259" key="1">
    <source>
        <dbReference type="SMART" id="SM00471"/>
    </source>
</evidence>
<dbReference type="Gene3D" id="1.10.3210.10">
    <property type="entry name" value="Hypothetical protein af1432"/>
    <property type="match status" value="1"/>
</dbReference>
<dbReference type="SUPFAM" id="SSF109604">
    <property type="entry name" value="HD-domain/PDEase-like"/>
    <property type="match status" value="1"/>
</dbReference>
<dbReference type="OrthoDB" id="285216at2"/>
<dbReference type="STRING" id="1776384.GCA_900086585_03885"/>
<reference evidence="2 3" key="1">
    <citation type="submission" date="2018-08" db="EMBL/GenBank/DDBJ databases">
        <title>A genome reference for cultivated species of the human gut microbiota.</title>
        <authorList>
            <person name="Zou Y."/>
            <person name="Xue W."/>
            <person name="Luo G."/>
        </authorList>
    </citation>
    <scope>NUCLEOTIDE SEQUENCE [LARGE SCALE GENOMIC DNA]</scope>
    <source>
        <strain evidence="2 3">AM07-24</strain>
    </source>
</reference>
<feature type="domain" description="HD/PDEase" evidence="1">
    <location>
        <begin position="19"/>
        <end position="140"/>
    </location>
</feature>
<dbReference type="EMBL" id="QRMS01000002">
    <property type="protein sequence ID" value="RHJ88294.1"/>
    <property type="molecule type" value="Genomic_DNA"/>
</dbReference>
<protein>
    <submittedName>
        <fullName evidence="2">HD domain-containing protein</fullName>
    </submittedName>
</protein>
<dbReference type="GeneID" id="83006171"/>
<dbReference type="AlphaFoldDB" id="A0A415E3Y5"/>
<dbReference type="InterPro" id="IPR003607">
    <property type="entry name" value="HD/PDEase_dom"/>
</dbReference>
<dbReference type="Proteomes" id="UP000284841">
    <property type="component" value="Unassembled WGS sequence"/>
</dbReference>
<evidence type="ECO:0000313" key="2">
    <source>
        <dbReference type="EMBL" id="RHJ88294.1"/>
    </source>
</evidence>
<proteinExistence type="predicted"/>
<organism evidence="2 3">
    <name type="scientific">Emergencia timonensis</name>
    <dbReference type="NCBI Taxonomy" id="1776384"/>
    <lineage>
        <taxon>Bacteria</taxon>
        <taxon>Bacillati</taxon>
        <taxon>Bacillota</taxon>
        <taxon>Clostridia</taxon>
        <taxon>Peptostreptococcales</taxon>
        <taxon>Anaerovoracaceae</taxon>
        <taxon>Emergencia</taxon>
    </lineage>
</organism>
<dbReference type="RefSeq" id="WP_067542041.1">
    <property type="nucleotide sequence ID" value="NZ_AP025567.1"/>
</dbReference>
<comment type="caution">
    <text evidence="2">The sequence shown here is derived from an EMBL/GenBank/DDBJ whole genome shotgun (WGS) entry which is preliminary data.</text>
</comment>
<accession>A0A415E3Y5</accession>
<dbReference type="SMART" id="SM00471">
    <property type="entry name" value="HDc"/>
    <property type="match status" value="1"/>
</dbReference>